<dbReference type="Pfam" id="PF13649">
    <property type="entry name" value="Methyltransf_25"/>
    <property type="match status" value="1"/>
</dbReference>
<dbReference type="STRING" id="1048983.EL17_11960"/>
<gene>
    <name evidence="2" type="ORF">EL17_11960</name>
</gene>
<evidence type="ECO:0000313" key="3">
    <source>
        <dbReference type="Proteomes" id="UP000027821"/>
    </source>
</evidence>
<evidence type="ECO:0000313" key="2">
    <source>
        <dbReference type="EMBL" id="KEO73607.1"/>
    </source>
</evidence>
<dbReference type="Gene3D" id="3.40.50.150">
    <property type="entry name" value="Vaccinia Virus protein VP39"/>
    <property type="match status" value="1"/>
</dbReference>
<dbReference type="CDD" id="cd02440">
    <property type="entry name" value="AdoMet_MTases"/>
    <property type="match status" value="1"/>
</dbReference>
<dbReference type="EMBL" id="JMIH01000021">
    <property type="protein sequence ID" value="KEO73607.1"/>
    <property type="molecule type" value="Genomic_DNA"/>
</dbReference>
<dbReference type="RefSeq" id="WP_035074486.1">
    <property type="nucleotide sequence ID" value="NZ_JMIH01000021.1"/>
</dbReference>
<protein>
    <submittedName>
        <fullName evidence="2">SAM-dependent methyltransferase</fullName>
    </submittedName>
</protein>
<keyword evidence="3" id="KW-1185">Reference proteome</keyword>
<dbReference type="SUPFAM" id="SSF53335">
    <property type="entry name" value="S-adenosyl-L-methionine-dependent methyltransferases"/>
    <property type="match status" value="1"/>
</dbReference>
<comment type="caution">
    <text evidence="2">The sequence shown here is derived from an EMBL/GenBank/DDBJ whole genome shotgun (WGS) entry which is preliminary data.</text>
</comment>
<feature type="domain" description="Methyltransferase" evidence="1">
    <location>
        <begin position="62"/>
        <end position="154"/>
    </location>
</feature>
<name>A0A074LIL7_9BACT</name>
<dbReference type="OrthoDB" id="9800454at2"/>
<dbReference type="Proteomes" id="UP000027821">
    <property type="component" value="Unassembled WGS sequence"/>
</dbReference>
<keyword evidence="2" id="KW-0489">Methyltransferase</keyword>
<proteinExistence type="predicted"/>
<dbReference type="InterPro" id="IPR041698">
    <property type="entry name" value="Methyltransf_25"/>
</dbReference>
<dbReference type="InterPro" id="IPR029063">
    <property type="entry name" value="SAM-dependent_MTases_sf"/>
</dbReference>
<reference evidence="2 3" key="1">
    <citation type="submission" date="2014-04" db="EMBL/GenBank/DDBJ databases">
        <title>Characterization and application of a salt tolerant electro-active bacterium.</title>
        <authorList>
            <person name="Yang L."/>
            <person name="Wei S."/>
            <person name="Tay Q.X.M."/>
        </authorList>
    </citation>
    <scope>NUCLEOTIDE SEQUENCE [LARGE SCALE GENOMIC DNA]</scope>
    <source>
        <strain evidence="2 3">LY1</strain>
    </source>
</reference>
<dbReference type="eggNOG" id="COG2226">
    <property type="taxonomic scope" value="Bacteria"/>
</dbReference>
<keyword evidence="2" id="KW-0808">Transferase</keyword>
<organism evidence="2 3">
    <name type="scientific">Anditalea andensis</name>
    <dbReference type="NCBI Taxonomy" id="1048983"/>
    <lineage>
        <taxon>Bacteria</taxon>
        <taxon>Pseudomonadati</taxon>
        <taxon>Bacteroidota</taxon>
        <taxon>Cytophagia</taxon>
        <taxon>Cytophagales</taxon>
        <taxon>Cytophagaceae</taxon>
        <taxon>Anditalea</taxon>
    </lineage>
</organism>
<sequence>MISFKQRSYQKELMDDFTSAGPEMKQTLHELKIVNKLLGGNKVLTTALSKVIKDHPQPHYHIADIGCGGGDMVRLIASWAIKNGTKITIHALDANPHIIEMAKDNLKDLQNVVYHTADVFDETFAKEKMDIITCTLFTHHFTDDELVKMFQSFKHNATIGLIINDLHRHPLAYYSIKYITKLFSKSEMVKNDGPLSVLRSFKSGDITSVLKKSGWSMISIRWFWAFRWQVIALS</sequence>
<dbReference type="GO" id="GO:0032259">
    <property type="term" value="P:methylation"/>
    <property type="evidence" value="ECO:0007669"/>
    <property type="project" value="UniProtKB-KW"/>
</dbReference>
<dbReference type="AlphaFoldDB" id="A0A074LIL7"/>
<dbReference type="GO" id="GO:0008168">
    <property type="term" value="F:methyltransferase activity"/>
    <property type="evidence" value="ECO:0007669"/>
    <property type="project" value="UniProtKB-KW"/>
</dbReference>
<accession>A0A074LIL7</accession>
<evidence type="ECO:0000259" key="1">
    <source>
        <dbReference type="Pfam" id="PF13649"/>
    </source>
</evidence>